<dbReference type="EMBL" id="BGPR01001801">
    <property type="protein sequence ID" value="GBM62114.1"/>
    <property type="molecule type" value="Genomic_DNA"/>
</dbReference>
<name>A0A4Y2HAV5_ARAVE</name>
<dbReference type="AlphaFoldDB" id="A0A4Y2HAV5"/>
<evidence type="ECO:0000313" key="1">
    <source>
        <dbReference type="EMBL" id="GBM62114.1"/>
    </source>
</evidence>
<reference evidence="1 2" key="1">
    <citation type="journal article" date="2019" name="Sci. Rep.">
        <title>Orb-weaving spider Araneus ventricosus genome elucidates the spidroin gene catalogue.</title>
        <authorList>
            <person name="Kono N."/>
            <person name="Nakamura H."/>
            <person name="Ohtoshi R."/>
            <person name="Moran D.A.P."/>
            <person name="Shinohara A."/>
            <person name="Yoshida Y."/>
            <person name="Fujiwara M."/>
            <person name="Mori M."/>
            <person name="Tomita M."/>
            <person name="Arakawa K."/>
        </authorList>
    </citation>
    <scope>NUCLEOTIDE SEQUENCE [LARGE SCALE GENOMIC DNA]</scope>
</reference>
<proteinExistence type="predicted"/>
<protein>
    <submittedName>
        <fullName evidence="1">Uncharacterized protein</fullName>
    </submittedName>
</protein>
<accession>A0A4Y2HAV5</accession>
<organism evidence="1 2">
    <name type="scientific">Araneus ventricosus</name>
    <name type="common">Orbweaver spider</name>
    <name type="synonym">Epeira ventricosa</name>
    <dbReference type="NCBI Taxonomy" id="182803"/>
    <lineage>
        <taxon>Eukaryota</taxon>
        <taxon>Metazoa</taxon>
        <taxon>Ecdysozoa</taxon>
        <taxon>Arthropoda</taxon>
        <taxon>Chelicerata</taxon>
        <taxon>Arachnida</taxon>
        <taxon>Araneae</taxon>
        <taxon>Araneomorphae</taxon>
        <taxon>Entelegynae</taxon>
        <taxon>Araneoidea</taxon>
        <taxon>Araneidae</taxon>
        <taxon>Araneus</taxon>
    </lineage>
</organism>
<evidence type="ECO:0000313" key="2">
    <source>
        <dbReference type="Proteomes" id="UP000499080"/>
    </source>
</evidence>
<comment type="caution">
    <text evidence="1">The sequence shown here is derived from an EMBL/GenBank/DDBJ whole genome shotgun (WGS) entry which is preliminary data.</text>
</comment>
<gene>
    <name evidence="1" type="ORF">AVEN_6484_1</name>
</gene>
<dbReference type="Proteomes" id="UP000499080">
    <property type="component" value="Unassembled WGS sequence"/>
</dbReference>
<keyword evidence="2" id="KW-1185">Reference proteome</keyword>
<sequence length="146" mass="16665">MLQADHHQLRLGFVNEYLIRYDADNSWPLCILWTGEAHFSFTGNDSSENCVHWTDSEITVTSTRYESMLTDYVFPDLLLSGVVWMKDNAVLLVESSVKFLLPEHFGDRIISSHFMFSRPLRSTDPLSEVLAVEIPEIQGVLINTAN</sequence>